<sequence>MPDSGSDDPADSDGGSDPAVPDGGSVAEIDEERLYEIVHEAVEDAILGVVGTLLLLGIGTVFLVSGVTAVLGASSAASFGVGLTVFLVGLVVFVTTLGGVLPVREWV</sequence>
<comment type="caution">
    <text evidence="3">The sequence shown here is derived from an EMBL/GenBank/DDBJ whole genome shotgun (WGS) entry which is preliminary data.</text>
</comment>
<evidence type="ECO:0000256" key="1">
    <source>
        <dbReference type="SAM" id="MobiDB-lite"/>
    </source>
</evidence>
<evidence type="ECO:0000313" key="3">
    <source>
        <dbReference type="EMBL" id="ELZ29738.1"/>
    </source>
</evidence>
<keyword evidence="2" id="KW-0812">Transmembrane</keyword>
<keyword evidence="4" id="KW-1185">Reference proteome</keyword>
<evidence type="ECO:0000256" key="2">
    <source>
        <dbReference type="SAM" id="Phobius"/>
    </source>
</evidence>
<gene>
    <name evidence="3" type="ORF">C475_02286</name>
</gene>
<dbReference type="Proteomes" id="UP000011626">
    <property type="component" value="Unassembled WGS sequence"/>
</dbReference>
<dbReference type="EMBL" id="AOIU01000005">
    <property type="protein sequence ID" value="ELZ29738.1"/>
    <property type="molecule type" value="Genomic_DNA"/>
</dbReference>
<evidence type="ECO:0000313" key="4">
    <source>
        <dbReference type="Proteomes" id="UP000011626"/>
    </source>
</evidence>
<dbReference type="STRING" id="797114.C475_02286"/>
<reference evidence="3 4" key="1">
    <citation type="journal article" date="2014" name="PLoS Genet.">
        <title>Phylogenetically driven sequencing of extremely halophilic archaea reveals strategies for static and dynamic osmo-response.</title>
        <authorList>
            <person name="Becker E.A."/>
            <person name="Seitzer P.M."/>
            <person name="Tritt A."/>
            <person name="Larsen D."/>
            <person name="Krusor M."/>
            <person name="Yao A.I."/>
            <person name="Wu D."/>
            <person name="Madern D."/>
            <person name="Eisen J.A."/>
            <person name="Darling A.E."/>
            <person name="Facciotti M.T."/>
        </authorList>
    </citation>
    <scope>NUCLEOTIDE SEQUENCE [LARGE SCALE GENOMIC DNA]</scope>
    <source>
        <strain evidence="3 4">2-9-1</strain>
    </source>
</reference>
<feature type="transmembrane region" description="Helical" evidence="2">
    <location>
        <begin position="45"/>
        <end position="72"/>
    </location>
</feature>
<dbReference type="eggNOG" id="arCOG08891">
    <property type="taxonomic scope" value="Archaea"/>
</dbReference>
<feature type="region of interest" description="Disordered" evidence="1">
    <location>
        <begin position="1"/>
        <end position="25"/>
    </location>
</feature>
<accession>M0D4F7</accession>
<protein>
    <submittedName>
        <fullName evidence="3">Uncharacterized protein</fullName>
    </submittedName>
</protein>
<feature type="compositionally biased region" description="Acidic residues" evidence="1">
    <location>
        <begin position="1"/>
        <end position="11"/>
    </location>
</feature>
<dbReference type="RefSeq" id="WP_006882131.1">
    <property type="nucleotide sequence ID" value="NZ_AOIU01000005.1"/>
</dbReference>
<keyword evidence="2" id="KW-0472">Membrane</keyword>
<feature type="transmembrane region" description="Helical" evidence="2">
    <location>
        <begin position="79"/>
        <end position="101"/>
    </location>
</feature>
<proteinExistence type="predicted"/>
<name>M0D4F7_9EURY</name>
<organism evidence="3 4">
    <name type="scientific">Halosimplex carlsbadense 2-9-1</name>
    <dbReference type="NCBI Taxonomy" id="797114"/>
    <lineage>
        <taxon>Archaea</taxon>
        <taxon>Methanobacteriati</taxon>
        <taxon>Methanobacteriota</taxon>
        <taxon>Stenosarchaea group</taxon>
        <taxon>Halobacteria</taxon>
        <taxon>Halobacteriales</taxon>
        <taxon>Haloarculaceae</taxon>
        <taxon>Halosimplex</taxon>
    </lineage>
</organism>
<dbReference type="AlphaFoldDB" id="M0D4F7"/>
<keyword evidence="2" id="KW-1133">Transmembrane helix</keyword>